<dbReference type="EMBL" id="LM993662">
    <property type="protein sequence ID" value="VTZ77712.1"/>
    <property type="molecule type" value="Genomic_DNA"/>
</dbReference>
<keyword evidence="1" id="KW-1133">Transmembrane helix</keyword>
<dbReference type="VEuPathDB" id="PlasmoDB:PY17X_0835700"/>
<feature type="transmembrane region" description="Helical" evidence="1">
    <location>
        <begin position="20"/>
        <end position="41"/>
    </location>
</feature>
<evidence type="ECO:0000313" key="2">
    <source>
        <dbReference type="EMBL" id="CDU17716.1"/>
    </source>
</evidence>
<reference evidence="2" key="2">
    <citation type="submission" date="2014-05" db="EMBL/GenBank/DDBJ databases">
        <authorList>
            <person name="Aslett A.Martin."/>
            <person name="De Silva Nishadi"/>
        </authorList>
    </citation>
    <scope>NUCLEOTIDE SEQUENCE</scope>
    <source>
        <strain evidence="2">YM</strain>
    </source>
</reference>
<dbReference type="EMBL" id="LK934636">
    <property type="protein sequence ID" value="CDU17716.1"/>
    <property type="molecule type" value="Genomic_DNA"/>
</dbReference>
<keyword evidence="1" id="KW-0472">Membrane</keyword>
<reference evidence="4 5" key="1">
    <citation type="journal article" date="2014" name="BMC Biol.">
        <title>A comprehensive evaluation of rodent malaria parasite genomes and gene expression.</title>
        <authorList>
            <person name="Otto T.D."/>
            <person name="Bohme U."/>
            <person name="Jackson A.P."/>
            <person name="Hunt M."/>
            <person name="Franke-Fayard B."/>
            <person name="Hoeijmakers W.A."/>
            <person name="Religa A.A."/>
            <person name="Robertson L."/>
            <person name="Sanders M."/>
            <person name="Ogun S.A."/>
            <person name="Cunningham D."/>
            <person name="Erhart A."/>
            <person name="Billker O."/>
            <person name="Khan S.M."/>
            <person name="Stunnenberg H.G."/>
            <person name="Langhorne J."/>
            <person name="Holder A.A."/>
            <person name="Waters A.P."/>
            <person name="Newbold C.I."/>
            <person name="Pain A."/>
            <person name="Berriman M."/>
            <person name="Janse C.J."/>
        </authorList>
    </citation>
    <scope>NUCLEOTIDE SEQUENCE [LARGE SCALE GENOMIC DNA]</scope>
    <source>
        <strain evidence="3 4">17X</strain>
        <strain evidence="2 5">YM</strain>
    </source>
</reference>
<dbReference type="RefSeq" id="XP_022812041.1">
    <property type="nucleotide sequence ID" value="XM_022955815.1"/>
</dbReference>
<evidence type="ECO:0000256" key="1">
    <source>
        <dbReference type="SAM" id="Phobius"/>
    </source>
</evidence>
<reference evidence="3" key="4">
    <citation type="submission" date="2019-05" db="EMBL/GenBank/DDBJ databases">
        <authorList>
            <consortium name="Pathogen Informatics"/>
        </authorList>
    </citation>
    <scope>NUCLEOTIDE SEQUENCE</scope>
    <source>
        <strain evidence="3">17X</strain>
    </source>
</reference>
<keyword evidence="1" id="KW-0812">Transmembrane</keyword>
<name>A0A077Y644_PLAYE</name>
<evidence type="ECO:0000313" key="5">
    <source>
        <dbReference type="Proteomes" id="UP000072904"/>
    </source>
</evidence>
<dbReference type="Proteomes" id="UP000072874">
    <property type="component" value="Chromosome 8"/>
</dbReference>
<evidence type="ECO:0000313" key="3">
    <source>
        <dbReference type="EMBL" id="VTZ77712.1"/>
    </source>
</evidence>
<dbReference type="VEuPathDB" id="PlasmoDB:PYYM_0835400"/>
<dbReference type="Proteomes" id="UP000072904">
    <property type="component" value="Chromosome 8"/>
</dbReference>
<feature type="transmembrane region" description="Helical" evidence="1">
    <location>
        <begin position="187"/>
        <end position="204"/>
    </location>
</feature>
<gene>
    <name evidence="3" type="ORF">PY17X_0835700</name>
    <name evidence="2" type="ORF">PYYM_0835400</name>
</gene>
<dbReference type="OMA" id="FFFQSEN"/>
<reference evidence="3" key="3">
    <citation type="submission" date="2014-05" db="EMBL/GenBank/DDBJ databases">
        <authorList>
            <person name="Aslett M.A."/>
            <person name="De Silva N."/>
        </authorList>
    </citation>
    <scope>NUCLEOTIDE SEQUENCE</scope>
    <source>
        <strain evidence="3">17X</strain>
    </source>
</reference>
<dbReference type="AlphaFoldDB" id="A0A077Y644"/>
<dbReference type="OrthoDB" id="381808at2759"/>
<dbReference type="GeneID" id="34859798"/>
<evidence type="ECO:0000313" key="4">
    <source>
        <dbReference type="Proteomes" id="UP000072874"/>
    </source>
</evidence>
<protein>
    <submittedName>
        <fullName evidence="2">Uncharacterized protein</fullName>
    </submittedName>
</protein>
<dbReference type="KEGG" id="pyo:PY17X_0835700"/>
<proteinExistence type="predicted"/>
<accession>A0A077Y644</accession>
<organism evidence="2 5">
    <name type="scientific">Plasmodium yoelii</name>
    <dbReference type="NCBI Taxonomy" id="5861"/>
    <lineage>
        <taxon>Eukaryota</taxon>
        <taxon>Sar</taxon>
        <taxon>Alveolata</taxon>
        <taxon>Apicomplexa</taxon>
        <taxon>Aconoidasida</taxon>
        <taxon>Haemosporida</taxon>
        <taxon>Plasmodiidae</taxon>
        <taxon>Plasmodium</taxon>
        <taxon>Plasmodium (Vinckeia)</taxon>
    </lineage>
</organism>
<sequence>MKIIELINTFYIITKDICLYILYYLVICFILIEAIYFLIFLKTRYKQFKIYKIIQNYKNTHNIFSQQNVLYKFIEYIPKDKSDCEDKLIQPKNYIFYYLKKSIFFLQNYKYLHLKRILNCLFVRNNIIDIRTIKYLTQSKVIQFKKDVNSCLLEAYNSFNYKNKKELLYIYFKLYSNICFFFQSKNIFFFHFLTNVLIVSWVYAPCSL</sequence>